<name>A0A8J2I2Q8_9PLEO</name>
<dbReference type="GO" id="GO:0008061">
    <property type="term" value="F:chitin binding"/>
    <property type="evidence" value="ECO:0007669"/>
    <property type="project" value="TreeGrafter"/>
</dbReference>
<dbReference type="EMBL" id="CAJRGZ010000017">
    <property type="protein sequence ID" value="CAG5156617.1"/>
    <property type="molecule type" value="Genomic_DNA"/>
</dbReference>
<dbReference type="InterPro" id="IPR001223">
    <property type="entry name" value="Glyco_hydro18_cat"/>
</dbReference>
<feature type="domain" description="GH18" evidence="1">
    <location>
        <begin position="1"/>
        <end position="121"/>
    </location>
</feature>
<dbReference type="GO" id="GO:0005975">
    <property type="term" value="P:carbohydrate metabolic process"/>
    <property type="evidence" value="ECO:0007669"/>
    <property type="project" value="InterPro"/>
</dbReference>
<dbReference type="RefSeq" id="XP_043167960.1">
    <property type="nucleotide sequence ID" value="XM_043312025.1"/>
</dbReference>
<dbReference type="SUPFAM" id="SSF51445">
    <property type="entry name" value="(Trans)glycosidases"/>
    <property type="match status" value="1"/>
</dbReference>
<dbReference type="Pfam" id="PF00704">
    <property type="entry name" value="Glyco_hydro_18"/>
    <property type="match status" value="1"/>
</dbReference>
<gene>
    <name evidence="2" type="ORF">ALTATR162_LOCUS4414</name>
</gene>
<dbReference type="GO" id="GO:0006032">
    <property type="term" value="P:chitin catabolic process"/>
    <property type="evidence" value="ECO:0007669"/>
    <property type="project" value="TreeGrafter"/>
</dbReference>
<dbReference type="PANTHER" id="PTHR11177:SF317">
    <property type="entry name" value="CHITINASE 12-RELATED"/>
    <property type="match status" value="1"/>
</dbReference>
<evidence type="ECO:0000313" key="2">
    <source>
        <dbReference type="EMBL" id="CAG5156617.1"/>
    </source>
</evidence>
<dbReference type="Proteomes" id="UP000676310">
    <property type="component" value="Unassembled WGS sequence"/>
</dbReference>
<evidence type="ECO:0000259" key="1">
    <source>
        <dbReference type="PROSITE" id="PS51910"/>
    </source>
</evidence>
<protein>
    <recommendedName>
        <fullName evidence="1">GH18 domain-containing protein</fullName>
    </recommendedName>
</protein>
<dbReference type="GeneID" id="67016079"/>
<dbReference type="OrthoDB" id="73875at2759"/>
<dbReference type="AlphaFoldDB" id="A0A8J2I2Q8"/>
<evidence type="ECO:0000313" key="3">
    <source>
        <dbReference type="Proteomes" id="UP000676310"/>
    </source>
</evidence>
<dbReference type="InterPro" id="IPR050314">
    <property type="entry name" value="Glycosyl_Hydrlase_18"/>
</dbReference>
<comment type="caution">
    <text evidence="2">The sequence shown here is derived from an EMBL/GenBank/DDBJ whole genome shotgun (WGS) entry which is preliminary data.</text>
</comment>
<dbReference type="GO" id="GO:0004568">
    <property type="term" value="F:chitinase activity"/>
    <property type="evidence" value="ECO:0007669"/>
    <property type="project" value="TreeGrafter"/>
</dbReference>
<dbReference type="Gene3D" id="3.20.20.80">
    <property type="entry name" value="Glycosidases"/>
    <property type="match status" value="1"/>
</dbReference>
<keyword evidence="3" id="KW-1185">Reference proteome</keyword>
<sequence>MPINDADLANYKEFTSLKKNGLQTWVAVRGLSFNDRGTATEHAPSDMVSTSANRATFIQSPVRFINANGFKGADIDWEYPNEAKRGGRPDQDADNLVLLMKETYAAFGGRYVGILALEPDY</sequence>
<proteinExistence type="predicted"/>
<reference evidence="2" key="1">
    <citation type="submission" date="2021-05" db="EMBL/GenBank/DDBJ databases">
        <authorList>
            <person name="Stam R."/>
        </authorList>
    </citation>
    <scope>NUCLEOTIDE SEQUENCE</scope>
    <source>
        <strain evidence="2">CS162</strain>
    </source>
</reference>
<dbReference type="PANTHER" id="PTHR11177">
    <property type="entry name" value="CHITINASE"/>
    <property type="match status" value="1"/>
</dbReference>
<organism evidence="2 3">
    <name type="scientific">Alternaria atra</name>
    <dbReference type="NCBI Taxonomy" id="119953"/>
    <lineage>
        <taxon>Eukaryota</taxon>
        <taxon>Fungi</taxon>
        <taxon>Dikarya</taxon>
        <taxon>Ascomycota</taxon>
        <taxon>Pezizomycotina</taxon>
        <taxon>Dothideomycetes</taxon>
        <taxon>Pleosporomycetidae</taxon>
        <taxon>Pleosporales</taxon>
        <taxon>Pleosporineae</taxon>
        <taxon>Pleosporaceae</taxon>
        <taxon>Alternaria</taxon>
        <taxon>Alternaria sect. Ulocladioides</taxon>
    </lineage>
</organism>
<dbReference type="GO" id="GO:0005576">
    <property type="term" value="C:extracellular region"/>
    <property type="evidence" value="ECO:0007669"/>
    <property type="project" value="TreeGrafter"/>
</dbReference>
<accession>A0A8J2I2Q8</accession>
<dbReference type="PROSITE" id="PS51910">
    <property type="entry name" value="GH18_2"/>
    <property type="match status" value="1"/>
</dbReference>
<dbReference type="InterPro" id="IPR017853">
    <property type="entry name" value="GH"/>
</dbReference>